<reference evidence="2 3" key="1">
    <citation type="submission" date="2024-01" db="EMBL/GenBank/DDBJ databases">
        <title>The genomes of 5 underutilized Papilionoideae crops provide insights into root nodulation and disease resistanc.</title>
        <authorList>
            <person name="Jiang F."/>
        </authorList>
    </citation>
    <scope>NUCLEOTIDE SEQUENCE [LARGE SCALE GENOMIC DNA]</scope>
    <source>
        <strain evidence="2">DUOXIRENSHENG_FW03</strain>
        <tissue evidence="2">Leaves</tissue>
    </source>
</reference>
<gene>
    <name evidence="2" type="ORF">VNO78_24636</name>
</gene>
<evidence type="ECO:0000313" key="2">
    <source>
        <dbReference type="EMBL" id="KAK7389520.1"/>
    </source>
</evidence>
<comment type="caution">
    <text evidence="2">The sequence shown here is derived from an EMBL/GenBank/DDBJ whole genome shotgun (WGS) entry which is preliminary data.</text>
</comment>
<accession>A0AAN9XEN9</accession>
<dbReference type="EMBL" id="JAYMYS010000006">
    <property type="protein sequence ID" value="KAK7389520.1"/>
    <property type="molecule type" value="Genomic_DNA"/>
</dbReference>
<feature type="transmembrane region" description="Helical" evidence="1">
    <location>
        <begin position="80"/>
        <end position="98"/>
    </location>
</feature>
<protein>
    <submittedName>
        <fullName evidence="2">Uncharacterized protein</fullName>
    </submittedName>
</protein>
<dbReference type="Proteomes" id="UP001386955">
    <property type="component" value="Unassembled WGS sequence"/>
</dbReference>
<keyword evidence="1" id="KW-1133">Transmembrane helix</keyword>
<proteinExistence type="predicted"/>
<sequence>MYSHLSSTRLNSRALAKRSKSKLCYLKYALPCLLLLLPLLKGHTDSLISIATAIFSDLSHTLSLFSSSHLLSLHKLVSSLFPRALFLFLPFLLANAIVQY</sequence>
<evidence type="ECO:0000256" key="1">
    <source>
        <dbReference type="SAM" id="Phobius"/>
    </source>
</evidence>
<keyword evidence="1" id="KW-0812">Transmembrane</keyword>
<keyword evidence="1" id="KW-0472">Membrane</keyword>
<name>A0AAN9XEN9_PSOTE</name>
<dbReference type="AlphaFoldDB" id="A0AAN9XEN9"/>
<keyword evidence="3" id="KW-1185">Reference proteome</keyword>
<organism evidence="2 3">
    <name type="scientific">Psophocarpus tetragonolobus</name>
    <name type="common">Winged bean</name>
    <name type="synonym">Dolichos tetragonolobus</name>
    <dbReference type="NCBI Taxonomy" id="3891"/>
    <lineage>
        <taxon>Eukaryota</taxon>
        <taxon>Viridiplantae</taxon>
        <taxon>Streptophyta</taxon>
        <taxon>Embryophyta</taxon>
        <taxon>Tracheophyta</taxon>
        <taxon>Spermatophyta</taxon>
        <taxon>Magnoliopsida</taxon>
        <taxon>eudicotyledons</taxon>
        <taxon>Gunneridae</taxon>
        <taxon>Pentapetalae</taxon>
        <taxon>rosids</taxon>
        <taxon>fabids</taxon>
        <taxon>Fabales</taxon>
        <taxon>Fabaceae</taxon>
        <taxon>Papilionoideae</taxon>
        <taxon>50 kb inversion clade</taxon>
        <taxon>NPAAA clade</taxon>
        <taxon>indigoferoid/millettioid clade</taxon>
        <taxon>Phaseoleae</taxon>
        <taxon>Psophocarpus</taxon>
    </lineage>
</organism>
<feature type="transmembrane region" description="Helical" evidence="1">
    <location>
        <begin position="23"/>
        <end position="40"/>
    </location>
</feature>
<evidence type="ECO:0000313" key="3">
    <source>
        <dbReference type="Proteomes" id="UP001386955"/>
    </source>
</evidence>